<accession>A0A6J5L980</accession>
<name>A0A6J5L980_9CAUD</name>
<reference evidence="1" key="1">
    <citation type="submission" date="2020-04" db="EMBL/GenBank/DDBJ databases">
        <authorList>
            <person name="Chiriac C."/>
            <person name="Salcher M."/>
            <person name="Ghai R."/>
            <person name="Kavagutti S V."/>
        </authorList>
    </citation>
    <scope>NUCLEOTIDE SEQUENCE</scope>
</reference>
<organism evidence="1">
    <name type="scientific">uncultured Caudovirales phage</name>
    <dbReference type="NCBI Taxonomy" id="2100421"/>
    <lineage>
        <taxon>Viruses</taxon>
        <taxon>Duplodnaviria</taxon>
        <taxon>Heunggongvirae</taxon>
        <taxon>Uroviricota</taxon>
        <taxon>Caudoviricetes</taxon>
        <taxon>Peduoviridae</taxon>
        <taxon>Maltschvirus</taxon>
        <taxon>Maltschvirus maltsch</taxon>
    </lineage>
</organism>
<evidence type="ECO:0000313" key="1">
    <source>
        <dbReference type="EMBL" id="CAB4129873.1"/>
    </source>
</evidence>
<sequence length="92" mass="10770">MVDDDCGILYHNLNEEIDSIQMSYQVTFTKQIDSKLSSMEQWCSENVGKGGWIFSAGLTFRDSLWSIDAIYGGAIFCFRHREHYIMFLLRWC</sequence>
<gene>
    <name evidence="1" type="ORF">UFOVP116_156</name>
</gene>
<dbReference type="EMBL" id="LR796237">
    <property type="protein sequence ID" value="CAB4129873.1"/>
    <property type="molecule type" value="Genomic_DNA"/>
</dbReference>
<proteinExistence type="predicted"/>
<protein>
    <submittedName>
        <fullName evidence="1">Uncharacterized protein</fullName>
    </submittedName>
</protein>